<gene>
    <name evidence="1" type="ORF">RHMOL_Rhmol04G0285500</name>
</gene>
<reference evidence="1" key="1">
    <citation type="submission" date="2022-02" db="EMBL/GenBank/DDBJ databases">
        <title>Plant Genome Project.</title>
        <authorList>
            <person name="Zhang R.-G."/>
        </authorList>
    </citation>
    <scope>NUCLEOTIDE SEQUENCE</scope>
    <source>
        <strain evidence="1">AT1</strain>
    </source>
</reference>
<proteinExistence type="predicted"/>
<evidence type="ECO:0000313" key="1">
    <source>
        <dbReference type="EMBL" id="KAI8560817.1"/>
    </source>
</evidence>
<accession>A0ACC0P7X6</accession>
<protein>
    <submittedName>
        <fullName evidence="1">Uncharacterized protein</fullName>
    </submittedName>
</protein>
<sequence>MSDSSDSNAERDHEYDGGFNTEPEISFTSSTHSDTEHELGPEAESRFRSGAEAQTSSRSMPSEAPSEDREVADLYERGQVCPHAHFFSGQPEEYENFC</sequence>
<organism evidence="1 2">
    <name type="scientific">Rhododendron molle</name>
    <name type="common">Chinese azalea</name>
    <name type="synonym">Azalea mollis</name>
    <dbReference type="NCBI Taxonomy" id="49168"/>
    <lineage>
        <taxon>Eukaryota</taxon>
        <taxon>Viridiplantae</taxon>
        <taxon>Streptophyta</taxon>
        <taxon>Embryophyta</taxon>
        <taxon>Tracheophyta</taxon>
        <taxon>Spermatophyta</taxon>
        <taxon>Magnoliopsida</taxon>
        <taxon>eudicotyledons</taxon>
        <taxon>Gunneridae</taxon>
        <taxon>Pentapetalae</taxon>
        <taxon>asterids</taxon>
        <taxon>Ericales</taxon>
        <taxon>Ericaceae</taxon>
        <taxon>Ericoideae</taxon>
        <taxon>Rhodoreae</taxon>
        <taxon>Rhododendron</taxon>
    </lineage>
</organism>
<comment type="caution">
    <text evidence="1">The sequence shown here is derived from an EMBL/GenBank/DDBJ whole genome shotgun (WGS) entry which is preliminary data.</text>
</comment>
<evidence type="ECO:0000313" key="2">
    <source>
        <dbReference type="Proteomes" id="UP001062846"/>
    </source>
</evidence>
<name>A0ACC0P7X6_RHOML</name>
<dbReference type="EMBL" id="CM046391">
    <property type="protein sequence ID" value="KAI8560817.1"/>
    <property type="molecule type" value="Genomic_DNA"/>
</dbReference>
<dbReference type="Proteomes" id="UP001062846">
    <property type="component" value="Chromosome 4"/>
</dbReference>
<keyword evidence="2" id="KW-1185">Reference proteome</keyword>